<dbReference type="VEuPathDB" id="FungiDB:MELLADRAFT_94910"/>
<sequence length="105" mass="11156">MICSLLAEAVVPTTDIPEPPSIASENFINQPTGVFLKAFTQAANSKDEATTNRLFKLFPLLGSKASEAGLSACSDFVRPQLHIGTLLSIAHLVLTITLSNRSQAS</sequence>
<dbReference type="GeneID" id="18937055"/>
<dbReference type="Proteomes" id="UP000001072">
    <property type="component" value="Unassembled WGS sequence"/>
</dbReference>
<dbReference type="STRING" id="747676.F4S8D7"/>
<dbReference type="HOGENOM" id="CLU_2237193_0_0_1"/>
<accession>F4S8D7</accession>
<dbReference type="InParanoid" id="F4S8D7"/>
<gene>
    <name evidence="1" type="ORF">MELLADRAFT_94910</name>
</gene>
<keyword evidence="2" id="KW-1185">Reference proteome</keyword>
<evidence type="ECO:0000313" key="1">
    <source>
        <dbReference type="EMBL" id="EGF99109.1"/>
    </source>
</evidence>
<proteinExistence type="predicted"/>
<reference evidence="2" key="1">
    <citation type="journal article" date="2011" name="Proc. Natl. Acad. Sci. U.S.A.">
        <title>Obligate biotrophy features unraveled by the genomic analysis of rust fungi.</title>
        <authorList>
            <person name="Duplessis S."/>
            <person name="Cuomo C.A."/>
            <person name="Lin Y.-C."/>
            <person name="Aerts A."/>
            <person name="Tisserant E."/>
            <person name="Veneault-Fourrey C."/>
            <person name="Joly D.L."/>
            <person name="Hacquard S."/>
            <person name="Amselem J."/>
            <person name="Cantarel B.L."/>
            <person name="Chiu R."/>
            <person name="Coutinho P.M."/>
            <person name="Feau N."/>
            <person name="Field M."/>
            <person name="Frey P."/>
            <person name="Gelhaye E."/>
            <person name="Goldberg J."/>
            <person name="Grabherr M.G."/>
            <person name="Kodira C.D."/>
            <person name="Kohler A."/>
            <person name="Kuees U."/>
            <person name="Lindquist E.A."/>
            <person name="Lucas S.M."/>
            <person name="Mago R."/>
            <person name="Mauceli E."/>
            <person name="Morin E."/>
            <person name="Murat C."/>
            <person name="Pangilinan J.L."/>
            <person name="Park R."/>
            <person name="Pearson M."/>
            <person name="Quesneville H."/>
            <person name="Rouhier N."/>
            <person name="Sakthikumar S."/>
            <person name="Salamov A.A."/>
            <person name="Schmutz J."/>
            <person name="Selles B."/>
            <person name="Shapiro H."/>
            <person name="Tanguay P."/>
            <person name="Tuskan G.A."/>
            <person name="Henrissat B."/>
            <person name="Van de Peer Y."/>
            <person name="Rouze P."/>
            <person name="Ellis J.G."/>
            <person name="Dodds P.N."/>
            <person name="Schein J.E."/>
            <person name="Zhong S."/>
            <person name="Hamelin R.C."/>
            <person name="Grigoriev I.V."/>
            <person name="Szabo L.J."/>
            <person name="Martin F."/>
        </authorList>
    </citation>
    <scope>NUCLEOTIDE SEQUENCE [LARGE SCALE GENOMIC DNA]</scope>
    <source>
        <strain evidence="2">98AG31 / pathotype 3-4-7</strain>
    </source>
</reference>
<dbReference type="KEGG" id="mlr:MELLADRAFT_94910"/>
<evidence type="ECO:0000313" key="2">
    <source>
        <dbReference type="Proteomes" id="UP000001072"/>
    </source>
</evidence>
<dbReference type="OrthoDB" id="47059at2759"/>
<dbReference type="RefSeq" id="XP_007417633.1">
    <property type="nucleotide sequence ID" value="XM_007417571.1"/>
</dbReference>
<protein>
    <submittedName>
        <fullName evidence="1">Uncharacterized protein</fullName>
    </submittedName>
</protein>
<dbReference type="AlphaFoldDB" id="F4S8D7"/>
<name>F4S8D7_MELLP</name>
<organism evidence="2">
    <name type="scientific">Melampsora larici-populina (strain 98AG31 / pathotype 3-4-7)</name>
    <name type="common">Poplar leaf rust fungus</name>
    <dbReference type="NCBI Taxonomy" id="747676"/>
    <lineage>
        <taxon>Eukaryota</taxon>
        <taxon>Fungi</taxon>
        <taxon>Dikarya</taxon>
        <taxon>Basidiomycota</taxon>
        <taxon>Pucciniomycotina</taxon>
        <taxon>Pucciniomycetes</taxon>
        <taxon>Pucciniales</taxon>
        <taxon>Melampsoraceae</taxon>
        <taxon>Melampsora</taxon>
    </lineage>
</organism>
<dbReference type="EMBL" id="GL883164">
    <property type="protein sequence ID" value="EGF99109.1"/>
    <property type="molecule type" value="Genomic_DNA"/>
</dbReference>